<protein>
    <submittedName>
        <fullName evidence="3">PaaI family thioesterase</fullName>
    </submittedName>
</protein>
<reference evidence="3 4" key="1">
    <citation type="submission" date="2020-06" db="EMBL/GenBank/DDBJ databases">
        <title>Schlegella sp. ID0723 isolated from air conditioner.</title>
        <authorList>
            <person name="Kim D.Y."/>
            <person name="Kim D.-U."/>
        </authorList>
    </citation>
    <scope>NUCLEOTIDE SEQUENCE [LARGE SCALE GENOMIC DNA]</scope>
    <source>
        <strain evidence="3 4">ID0723</strain>
    </source>
</reference>
<dbReference type="InterPro" id="IPR006683">
    <property type="entry name" value="Thioestr_dom"/>
</dbReference>
<dbReference type="Gene3D" id="3.10.129.10">
    <property type="entry name" value="Hotdog Thioesterase"/>
    <property type="match status" value="1"/>
</dbReference>
<proteinExistence type="predicted"/>
<keyword evidence="4" id="KW-1185">Reference proteome</keyword>
<sequence>MPRAASSIACPIRSRSPIERSAVSTPTHVHGPFQELVGYETIVADGRPHLRLPVRRELLNPHGVLHGGVSLTLLDAIGGRSLIDQRVPASGQIIMSSVTVTLTTDFLLGVRDGVLFATGSPDHIGKTVAYVSVQLRHNDLYGPLIARGLGTYRVYARSLVRPV</sequence>
<dbReference type="InterPro" id="IPR003736">
    <property type="entry name" value="PAAI_dom"/>
</dbReference>
<evidence type="ECO:0000313" key="3">
    <source>
        <dbReference type="EMBL" id="NUZ08813.1"/>
    </source>
</evidence>
<dbReference type="SUPFAM" id="SSF54637">
    <property type="entry name" value="Thioesterase/thiol ester dehydrase-isomerase"/>
    <property type="match status" value="1"/>
</dbReference>
<organism evidence="3 4">
    <name type="scientific">Piscinibacter koreensis</name>
    <dbReference type="NCBI Taxonomy" id="2742824"/>
    <lineage>
        <taxon>Bacteria</taxon>
        <taxon>Pseudomonadati</taxon>
        <taxon>Pseudomonadota</taxon>
        <taxon>Betaproteobacteria</taxon>
        <taxon>Burkholderiales</taxon>
        <taxon>Sphaerotilaceae</taxon>
        <taxon>Piscinibacter</taxon>
    </lineage>
</organism>
<evidence type="ECO:0000256" key="1">
    <source>
        <dbReference type="ARBA" id="ARBA00022801"/>
    </source>
</evidence>
<gene>
    <name evidence="3" type="ORF">HQN59_24005</name>
</gene>
<dbReference type="PANTHER" id="PTHR43240">
    <property type="entry name" value="1,4-DIHYDROXY-2-NAPHTHOYL-COA THIOESTERASE 1"/>
    <property type="match status" value="1"/>
</dbReference>
<accession>A0A7Y6NT04</accession>
<dbReference type="EMBL" id="JABWMJ010000017">
    <property type="protein sequence ID" value="NUZ08813.1"/>
    <property type="molecule type" value="Genomic_DNA"/>
</dbReference>
<dbReference type="NCBIfam" id="TIGR00369">
    <property type="entry name" value="unchar_dom_1"/>
    <property type="match status" value="1"/>
</dbReference>
<evidence type="ECO:0000313" key="4">
    <source>
        <dbReference type="Proteomes" id="UP000529637"/>
    </source>
</evidence>
<dbReference type="Pfam" id="PF03061">
    <property type="entry name" value="4HBT"/>
    <property type="match status" value="1"/>
</dbReference>
<dbReference type="CDD" id="cd03443">
    <property type="entry name" value="PaaI_thioesterase"/>
    <property type="match status" value="1"/>
</dbReference>
<name>A0A7Y6NT04_9BURK</name>
<dbReference type="GO" id="GO:0016289">
    <property type="term" value="F:acyl-CoA hydrolase activity"/>
    <property type="evidence" value="ECO:0007669"/>
    <property type="project" value="UniProtKB-ARBA"/>
</dbReference>
<evidence type="ECO:0000259" key="2">
    <source>
        <dbReference type="Pfam" id="PF03061"/>
    </source>
</evidence>
<comment type="caution">
    <text evidence="3">The sequence shown here is derived from an EMBL/GenBank/DDBJ whole genome shotgun (WGS) entry which is preliminary data.</text>
</comment>
<feature type="domain" description="Thioesterase" evidence="2">
    <location>
        <begin position="62"/>
        <end position="139"/>
    </location>
</feature>
<dbReference type="AlphaFoldDB" id="A0A7Y6NT04"/>
<keyword evidence="1" id="KW-0378">Hydrolase</keyword>
<dbReference type="InterPro" id="IPR029069">
    <property type="entry name" value="HotDog_dom_sf"/>
</dbReference>
<dbReference type="Proteomes" id="UP000529637">
    <property type="component" value="Unassembled WGS sequence"/>
</dbReference>